<organism evidence="5 6">
    <name type="scientific">Allokutzneria oryzae</name>
    <dbReference type="NCBI Taxonomy" id="1378989"/>
    <lineage>
        <taxon>Bacteria</taxon>
        <taxon>Bacillati</taxon>
        <taxon>Actinomycetota</taxon>
        <taxon>Actinomycetes</taxon>
        <taxon>Pseudonocardiales</taxon>
        <taxon>Pseudonocardiaceae</taxon>
        <taxon>Allokutzneria</taxon>
    </lineage>
</organism>
<dbReference type="Gene3D" id="3.50.50.60">
    <property type="entry name" value="FAD/NAD(P)-binding domain"/>
    <property type="match status" value="1"/>
</dbReference>
<dbReference type="NCBIfam" id="NF004832">
    <property type="entry name" value="PRK06184.1"/>
    <property type="match status" value="1"/>
</dbReference>
<evidence type="ECO:0000256" key="1">
    <source>
        <dbReference type="ARBA" id="ARBA00001974"/>
    </source>
</evidence>
<dbReference type="InterPro" id="IPR002938">
    <property type="entry name" value="FAD-bd"/>
</dbReference>
<dbReference type="SUPFAM" id="SSF51905">
    <property type="entry name" value="FAD/NAD(P)-binding domain"/>
    <property type="match status" value="1"/>
</dbReference>
<evidence type="ECO:0000259" key="4">
    <source>
        <dbReference type="Pfam" id="PF01494"/>
    </source>
</evidence>
<proteinExistence type="predicted"/>
<comment type="cofactor">
    <cofactor evidence="1">
        <name>FAD</name>
        <dbReference type="ChEBI" id="CHEBI:57692"/>
    </cofactor>
</comment>
<evidence type="ECO:0000256" key="3">
    <source>
        <dbReference type="ARBA" id="ARBA00022827"/>
    </source>
</evidence>
<keyword evidence="5" id="KW-0560">Oxidoreductase</keyword>
<comment type="caution">
    <text evidence="5">The sequence shown here is derived from an EMBL/GenBank/DDBJ whole genome shotgun (WGS) entry which is preliminary data.</text>
</comment>
<gene>
    <name evidence="5" type="ORF">ACFFQA_23535</name>
</gene>
<keyword evidence="3" id="KW-0274">FAD</keyword>
<dbReference type="InterPro" id="IPR036188">
    <property type="entry name" value="FAD/NAD-bd_sf"/>
</dbReference>
<name>A0ABV6A3U1_9PSEU</name>
<dbReference type="Pfam" id="PF01494">
    <property type="entry name" value="FAD_binding_3"/>
    <property type="match status" value="1"/>
</dbReference>
<dbReference type="Gene3D" id="3.40.30.120">
    <property type="match status" value="1"/>
</dbReference>
<dbReference type="GO" id="GO:0004497">
    <property type="term" value="F:monooxygenase activity"/>
    <property type="evidence" value="ECO:0007669"/>
    <property type="project" value="UniProtKB-KW"/>
</dbReference>
<dbReference type="RefSeq" id="WP_377856120.1">
    <property type="nucleotide sequence ID" value="NZ_JBHLZU010000019.1"/>
</dbReference>
<keyword evidence="2" id="KW-0285">Flavoprotein</keyword>
<sequence length="453" mass="48867">MDVQVLIAGAGPTGLTLAIDLVRRGVTVRIVDKAATHFVGSRGKGLQPRTQEVLFDLGVLDDVLAAGRPYPLLRVHTAEGATDRSMGEPGEAGEAEPWMLGQGELEAILRAKLAEHGVRVELGTELTDFTQDAGGVTAVVDGERVRAAYLVGADGGHSFVRKHLGVGFVGQPVEAVRMIIADVTSRGLDRDRWHIWPQAQPAMIGMCPLPGGEDRFQLMAGIVEDAPELTEATLRALLHERTGRTDITLTDPTWTSVYRANMRMVDSYQVGRVLLAGDAAHVHPPTGGQGLNTGVQDAYNLGWKLAAVLTGAPEELLETYEEERLPIAAGVLSLSSALLTKHARGEEDSMRRGKETQQLNLSYRGRSLAKGEHGGDRVPDLPTSSGSLFELLRGPHFTLLALGKTHPDLPVPTHALPELREHYGCDYVLVRPDGYVGVSTNNPQDLSTYLYTL</sequence>
<dbReference type="Proteomes" id="UP001589693">
    <property type="component" value="Unassembled WGS sequence"/>
</dbReference>
<evidence type="ECO:0000313" key="5">
    <source>
        <dbReference type="EMBL" id="MFB9906919.1"/>
    </source>
</evidence>
<feature type="domain" description="FAD-binding" evidence="4">
    <location>
        <begin position="2"/>
        <end position="333"/>
    </location>
</feature>
<keyword evidence="6" id="KW-1185">Reference proteome</keyword>
<dbReference type="PANTHER" id="PTHR43004:SF19">
    <property type="entry name" value="BINDING MONOOXYGENASE, PUTATIVE (JCVI)-RELATED"/>
    <property type="match status" value="1"/>
</dbReference>
<dbReference type="EMBL" id="JBHLZU010000019">
    <property type="protein sequence ID" value="MFB9906919.1"/>
    <property type="molecule type" value="Genomic_DNA"/>
</dbReference>
<dbReference type="Gene3D" id="3.30.70.2450">
    <property type="match status" value="1"/>
</dbReference>
<protein>
    <submittedName>
        <fullName evidence="5">FAD-dependent monooxygenase</fullName>
    </submittedName>
</protein>
<accession>A0ABV6A3U1</accession>
<reference evidence="5 6" key="1">
    <citation type="submission" date="2024-09" db="EMBL/GenBank/DDBJ databases">
        <authorList>
            <person name="Sun Q."/>
            <person name="Mori K."/>
        </authorList>
    </citation>
    <scope>NUCLEOTIDE SEQUENCE [LARGE SCALE GENOMIC DNA]</scope>
    <source>
        <strain evidence="5 6">TBRC 7907</strain>
    </source>
</reference>
<evidence type="ECO:0000313" key="6">
    <source>
        <dbReference type="Proteomes" id="UP001589693"/>
    </source>
</evidence>
<evidence type="ECO:0000256" key="2">
    <source>
        <dbReference type="ARBA" id="ARBA00022630"/>
    </source>
</evidence>
<keyword evidence="5" id="KW-0503">Monooxygenase</keyword>
<dbReference type="PRINTS" id="PR00420">
    <property type="entry name" value="RNGMNOXGNASE"/>
</dbReference>
<dbReference type="PANTHER" id="PTHR43004">
    <property type="entry name" value="TRK SYSTEM POTASSIUM UPTAKE PROTEIN"/>
    <property type="match status" value="1"/>
</dbReference>
<dbReference type="InterPro" id="IPR050641">
    <property type="entry name" value="RIFMO-like"/>
</dbReference>